<dbReference type="CDD" id="cd00085">
    <property type="entry name" value="HNHc"/>
    <property type="match status" value="1"/>
</dbReference>
<sequence length="181" mass="20176">MQTQHMPRSVFHNSVVVFSKNYLPLTRVDLKRAIALLATGKAVCLDNIDAINTHSWTVRSPSLVLTVPTCIRLTGTSTERMWKVPPVSRREVMRRDRHACQYCGSTRNLTLDHVQPRSRGGAHTWDNVVAACAPCNSRKGARTPAEAGMPLFRKPKAPMHPALAFAEKFWKTRPAAPPIAE</sequence>
<dbReference type="Gene3D" id="1.10.30.50">
    <property type="match status" value="1"/>
</dbReference>
<dbReference type="eggNOG" id="COG1403">
    <property type="taxonomic scope" value="Bacteria"/>
</dbReference>
<dbReference type="RefSeq" id="WP_022608682.1">
    <property type="nucleotide sequence ID" value="NZ_ASSJ01000076.1"/>
</dbReference>
<name>U5DG14_9CHRO</name>
<feature type="domain" description="HNH nuclease" evidence="1">
    <location>
        <begin position="87"/>
        <end position="137"/>
    </location>
</feature>
<dbReference type="InterPro" id="IPR003615">
    <property type="entry name" value="HNH_nuc"/>
</dbReference>
<reference evidence="2 3" key="1">
    <citation type="submission" date="2013-05" db="EMBL/GenBank/DDBJ databases">
        <title>Draft genome sequence of Rubidibacter lacunae KORDI 51-2.</title>
        <authorList>
            <person name="Choi D.H."/>
            <person name="Noh J.H."/>
            <person name="Kwon K.-K."/>
            <person name="Lee J.-H."/>
            <person name="Ryu J.-Y."/>
        </authorList>
    </citation>
    <scope>NUCLEOTIDE SEQUENCE [LARGE SCALE GENOMIC DNA]</scope>
    <source>
        <strain evidence="2 3">KORDI 51-2</strain>
    </source>
</reference>
<keyword evidence="2" id="KW-0378">Hydrolase</keyword>
<evidence type="ECO:0000313" key="2">
    <source>
        <dbReference type="EMBL" id="ERN40536.1"/>
    </source>
</evidence>
<evidence type="ECO:0000259" key="1">
    <source>
        <dbReference type="SMART" id="SM00507"/>
    </source>
</evidence>
<dbReference type="EMBL" id="ASSJ01000076">
    <property type="protein sequence ID" value="ERN40536.1"/>
    <property type="molecule type" value="Genomic_DNA"/>
</dbReference>
<dbReference type="PANTHER" id="PTHR33877:SF2">
    <property type="entry name" value="OS07G0170200 PROTEIN"/>
    <property type="match status" value="1"/>
</dbReference>
<evidence type="ECO:0000313" key="3">
    <source>
        <dbReference type="Proteomes" id="UP000016960"/>
    </source>
</evidence>
<dbReference type="PANTHER" id="PTHR33877">
    <property type="entry name" value="SLL1193 PROTEIN"/>
    <property type="match status" value="1"/>
</dbReference>
<dbReference type="STRING" id="582515.KR51_00030840"/>
<keyword evidence="3" id="KW-1185">Reference proteome</keyword>
<dbReference type="Pfam" id="PF14279">
    <property type="entry name" value="HNH_5"/>
    <property type="match status" value="1"/>
</dbReference>
<protein>
    <submittedName>
        <fullName evidence="2">Restriction endonuclease</fullName>
    </submittedName>
</protein>
<dbReference type="InParanoid" id="U5DG14"/>
<comment type="caution">
    <text evidence="2">The sequence shown here is derived from an EMBL/GenBank/DDBJ whole genome shotgun (WGS) entry which is preliminary data.</text>
</comment>
<dbReference type="OrthoDB" id="9802901at2"/>
<organism evidence="2 3">
    <name type="scientific">Rubidibacter lacunae KORDI 51-2</name>
    <dbReference type="NCBI Taxonomy" id="582515"/>
    <lineage>
        <taxon>Bacteria</taxon>
        <taxon>Bacillati</taxon>
        <taxon>Cyanobacteriota</taxon>
        <taxon>Cyanophyceae</taxon>
        <taxon>Oscillatoriophycideae</taxon>
        <taxon>Chroococcales</taxon>
        <taxon>Aphanothecaceae</taxon>
        <taxon>Rubidibacter</taxon>
    </lineage>
</organism>
<dbReference type="AlphaFoldDB" id="U5DG14"/>
<dbReference type="Proteomes" id="UP000016960">
    <property type="component" value="Unassembled WGS sequence"/>
</dbReference>
<keyword evidence="2" id="KW-0255">Endonuclease</keyword>
<dbReference type="PATRIC" id="fig|582515.4.peg.3468"/>
<dbReference type="GO" id="GO:0004519">
    <property type="term" value="F:endonuclease activity"/>
    <property type="evidence" value="ECO:0007669"/>
    <property type="project" value="UniProtKB-KW"/>
</dbReference>
<keyword evidence="2" id="KW-0540">Nuclease</keyword>
<dbReference type="SMART" id="SM00507">
    <property type="entry name" value="HNHc"/>
    <property type="match status" value="1"/>
</dbReference>
<proteinExistence type="predicted"/>
<dbReference type="InterPro" id="IPR052892">
    <property type="entry name" value="NA-targeting_endonuclease"/>
</dbReference>
<accession>U5DG14</accession>
<dbReference type="InterPro" id="IPR029471">
    <property type="entry name" value="HNH_5"/>
</dbReference>
<gene>
    <name evidence="2" type="ORF">KR51_00030840</name>
</gene>